<dbReference type="EMBL" id="JH712683">
    <property type="protein sequence ID" value="EFO15577.1"/>
    <property type="molecule type" value="Genomic_DNA"/>
</dbReference>
<proteinExistence type="predicted"/>
<feature type="compositionally biased region" description="Low complexity" evidence="1">
    <location>
        <begin position="29"/>
        <end position="55"/>
    </location>
</feature>
<evidence type="ECO:0000256" key="1">
    <source>
        <dbReference type="SAM" id="MobiDB-lite"/>
    </source>
</evidence>
<reference evidence="2" key="1">
    <citation type="submission" date="2012-04" db="EMBL/GenBank/DDBJ databases">
        <title>The Genome Sequence of Loa loa.</title>
        <authorList>
            <consortium name="The Broad Institute Genome Sequencing Platform"/>
            <consortium name="Broad Institute Genome Sequencing Center for Infectious Disease"/>
            <person name="Nutman T.B."/>
            <person name="Fink D.L."/>
            <person name="Russ C."/>
            <person name="Young S."/>
            <person name="Zeng Q."/>
            <person name="Gargeya S."/>
            <person name="Alvarado L."/>
            <person name="Berlin A."/>
            <person name="Chapman S.B."/>
            <person name="Chen Z."/>
            <person name="Freedman E."/>
            <person name="Gellesch M."/>
            <person name="Goldberg J."/>
            <person name="Griggs A."/>
            <person name="Gujja S."/>
            <person name="Heilman E.R."/>
            <person name="Heiman D."/>
            <person name="Howarth C."/>
            <person name="Mehta T."/>
            <person name="Neiman D."/>
            <person name="Pearson M."/>
            <person name="Roberts A."/>
            <person name="Saif S."/>
            <person name="Shea T."/>
            <person name="Shenoy N."/>
            <person name="Sisk P."/>
            <person name="Stolte C."/>
            <person name="Sykes S."/>
            <person name="White J."/>
            <person name="Yandava C."/>
            <person name="Haas B."/>
            <person name="Henn M.R."/>
            <person name="Nusbaum C."/>
            <person name="Birren B."/>
        </authorList>
    </citation>
    <scope>NUCLEOTIDE SEQUENCE [LARGE SCALE GENOMIC DNA]</scope>
</reference>
<dbReference type="KEGG" id="loa:LOAG_12933"/>
<dbReference type="GeneID" id="9950401"/>
<organism evidence="2">
    <name type="scientific">Loa loa</name>
    <name type="common">Eye worm</name>
    <name type="synonym">Filaria loa</name>
    <dbReference type="NCBI Taxonomy" id="7209"/>
    <lineage>
        <taxon>Eukaryota</taxon>
        <taxon>Metazoa</taxon>
        <taxon>Ecdysozoa</taxon>
        <taxon>Nematoda</taxon>
        <taxon>Chromadorea</taxon>
        <taxon>Rhabditida</taxon>
        <taxon>Spirurina</taxon>
        <taxon>Spiruromorpha</taxon>
        <taxon>Filarioidea</taxon>
        <taxon>Onchocercidae</taxon>
        <taxon>Loa</taxon>
    </lineage>
</organism>
<name>A0A1S0TKC2_LOALO</name>
<accession>A0A1S0TKC2</accession>
<dbReference type="InParanoid" id="A0A1S0TKC2"/>
<evidence type="ECO:0000313" key="2">
    <source>
        <dbReference type="EMBL" id="EFO15577.1"/>
    </source>
</evidence>
<protein>
    <submittedName>
        <fullName evidence="2">Uncharacterized protein</fullName>
    </submittedName>
</protein>
<dbReference type="AlphaFoldDB" id="A0A1S0TKC2"/>
<sequence length="55" mass="6083">MPSHRTRIFCKYCSIRIFITIPVRHRRTSSSSSSLLPSSSSSSSSLLLSSSGHKK</sequence>
<dbReference type="CTD" id="9950401"/>
<dbReference type="RefSeq" id="XP_003148493.1">
    <property type="nucleotide sequence ID" value="XM_003148445.1"/>
</dbReference>
<feature type="region of interest" description="Disordered" evidence="1">
    <location>
        <begin position="25"/>
        <end position="55"/>
    </location>
</feature>
<gene>
    <name evidence="2" type="ORF">LOAG_12933</name>
</gene>